<protein>
    <submittedName>
        <fullName evidence="1">Uncharacterized protein</fullName>
    </submittedName>
</protein>
<proteinExistence type="predicted"/>
<dbReference type="EMBL" id="BGPR01019128">
    <property type="protein sequence ID" value="GBN81049.1"/>
    <property type="molecule type" value="Genomic_DNA"/>
</dbReference>
<keyword evidence="2" id="KW-1185">Reference proteome</keyword>
<name>A0A4Y2S0N4_ARAVE</name>
<comment type="caution">
    <text evidence="1">The sequence shown here is derived from an EMBL/GenBank/DDBJ whole genome shotgun (WGS) entry which is preliminary data.</text>
</comment>
<sequence>MESPFKPHNRSLQSPGAIVYTPPPAFKTGFKVPLSREIFTLPPLFVVFSFLRKHRSLSPGSYFSFMGECAKWKTIIGYSHRRLVLVRGAQNGVKRSARECPT</sequence>
<evidence type="ECO:0000313" key="2">
    <source>
        <dbReference type="Proteomes" id="UP000499080"/>
    </source>
</evidence>
<organism evidence="1 2">
    <name type="scientific">Araneus ventricosus</name>
    <name type="common">Orbweaver spider</name>
    <name type="synonym">Epeira ventricosa</name>
    <dbReference type="NCBI Taxonomy" id="182803"/>
    <lineage>
        <taxon>Eukaryota</taxon>
        <taxon>Metazoa</taxon>
        <taxon>Ecdysozoa</taxon>
        <taxon>Arthropoda</taxon>
        <taxon>Chelicerata</taxon>
        <taxon>Arachnida</taxon>
        <taxon>Araneae</taxon>
        <taxon>Araneomorphae</taxon>
        <taxon>Entelegynae</taxon>
        <taxon>Araneoidea</taxon>
        <taxon>Araneidae</taxon>
        <taxon>Araneus</taxon>
    </lineage>
</organism>
<dbReference type="AlphaFoldDB" id="A0A4Y2S0N4"/>
<accession>A0A4Y2S0N4</accession>
<evidence type="ECO:0000313" key="1">
    <source>
        <dbReference type="EMBL" id="GBN81049.1"/>
    </source>
</evidence>
<reference evidence="1 2" key="1">
    <citation type="journal article" date="2019" name="Sci. Rep.">
        <title>Orb-weaving spider Araneus ventricosus genome elucidates the spidroin gene catalogue.</title>
        <authorList>
            <person name="Kono N."/>
            <person name="Nakamura H."/>
            <person name="Ohtoshi R."/>
            <person name="Moran D.A.P."/>
            <person name="Shinohara A."/>
            <person name="Yoshida Y."/>
            <person name="Fujiwara M."/>
            <person name="Mori M."/>
            <person name="Tomita M."/>
            <person name="Arakawa K."/>
        </authorList>
    </citation>
    <scope>NUCLEOTIDE SEQUENCE [LARGE SCALE GENOMIC DNA]</scope>
</reference>
<gene>
    <name evidence="1" type="ORF">AVEN_112180_1</name>
</gene>
<dbReference type="Proteomes" id="UP000499080">
    <property type="component" value="Unassembled WGS sequence"/>
</dbReference>